<reference evidence="1 2" key="1">
    <citation type="submission" date="2022-10" db="EMBL/GenBank/DDBJ databases">
        <title>WGS assembly of Paspalum vaginatum 540-79.</title>
        <authorList>
            <person name="Sun G."/>
            <person name="Wase N."/>
            <person name="Shu S."/>
            <person name="Jenkins J."/>
            <person name="Zhou B."/>
            <person name="Torres-Rodriguez J."/>
            <person name="Chen C."/>
            <person name="Sandor L."/>
            <person name="Plott C."/>
            <person name="Yoshinga Y."/>
            <person name="Daum C."/>
            <person name="Qi P."/>
            <person name="Barry K."/>
            <person name="Lipzen A."/>
            <person name="Berry L."/>
            <person name="Pedersen C."/>
            <person name="Gottilla T."/>
            <person name="Foltz A."/>
            <person name="Yu H."/>
            <person name="O'Malley R."/>
            <person name="Zhang C."/>
            <person name="Devos K."/>
            <person name="Sigmon B."/>
            <person name="Yu B."/>
            <person name="Obata T."/>
            <person name="Schmutz J."/>
            <person name="Schnable J."/>
        </authorList>
    </citation>
    <scope>NUCLEOTIDE SEQUENCE [LARGE SCALE GENOMIC DNA]</scope>
    <source>
        <strain evidence="2">cv. 540-79</strain>
    </source>
</reference>
<evidence type="ECO:0000313" key="1">
    <source>
        <dbReference type="EMBL" id="KAJ1255019.1"/>
    </source>
</evidence>
<dbReference type="AlphaFoldDB" id="A0A9W7X9W4"/>
<keyword evidence="2" id="KW-1185">Reference proteome</keyword>
<protein>
    <submittedName>
        <fullName evidence="1">Uncharacterized protein</fullName>
    </submittedName>
</protein>
<accession>A0A9W7X9W4</accession>
<evidence type="ECO:0000313" key="2">
    <source>
        <dbReference type="Proteomes" id="UP001164776"/>
    </source>
</evidence>
<comment type="caution">
    <text evidence="1">The sequence shown here is derived from an EMBL/GenBank/DDBJ whole genome shotgun (WGS) entry which is preliminary data.</text>
</comment>
<sequence length="540" mass="60208">MDPTAAWGPACGLQLANWPVEEEPPAAEAYWAPPATGFPVEYASMVMFGTCSLPWPYVPAESSGGQQLVEHEHYYCSPVASQQLDGNSSGKQLVIDNPQNRETTKIIVSNDSHARDVFDQVAEEFEDDTSKLMHKKMHRYPAVLGALDKSYTVPRVVAMGPYHHHQPHLKKAEKVKHMAAIQCVRKSGHLLEEMYAAVVSIADKARRLYNKDVMAGIGYDDFWHMMFFDACFLVQYILMQTSWPAVDQSLCDFFGPNRKDINQDITLLENQLPWKVVHTVMGFSPASVTHNPIVRLINIYRGFLQDQRPAEEGSSAHRSTPDKHYKPPHLLGFLRHHSVGKISDDVNTTEDTDDTPISVSSALELDEIGINLKANISTDLIVMGLRQEGTLSAELSLAPLSLDHNRASYLANMATLELCTVRSFKNKNTLVEASAVCSYLQLLAMLVHREEDVQELRAKGILRGGGGLTNEQALCFFTSLQGQRHGKLYRQIMRDIEGYKKSRRMQTKLYSFLYNNRKTIAAGATGISVVGGIIGAIMSI</sequence>
<proteinExistence type="predicted"/>
<dbReference type="PANTHER" id="PTHR31549:SF265">
    <property type="match status" value="1"/>
</dbReference>
<dbReference type="PANTHER" id="PTHR31549">
    <property type="entry name" value="PROTEIN, PUTATIVE (DUF247)-RELATED-RELATED"/>
    <property type="match status" value="1"/>
</dbReference>
<dbReference type="OrthoDB" id="681545at2759"/>
<dbReference type="Proteomes" id="UP001164776">
    <property type="component" value="Unassembled WGS sequence"/>
</dbReference>
<dbReference type="Pfam" id="PF03140">
    <property type="entry name" value="DUF247"/>
    <property type="match status" value="1"/>
</dbReference>
<gene>
    <name evidence="1" type="ORF">BS78_K297800</name>
</gene>
<organism evidence="1 2">
    <name type="scientific">Paspalum vaginatum</name>
    <name type="common">seashore paspalum</name>
    <dbReference type="NCBI Taxonomy" id="158149"/>
    <lineage>
        <taxon>Eukaryota</taxon>
        <taxon>Viridiplantae</taxon>
        <taxon>Streptophyta</taxon>
        <taxon>Embryophyta</taxon>
        <taxon>Tracheophyta</taxon>
        <taxon>Spermatophyta</taxon>
        <taxon>Magnoliopsida</taxon>
        <taxon>Liliopsida</taxon>
        <taxon>Poales</taxon>
        <taxon>Poaceae</taxon>
        <taxon>PACMAD clade</taxon>
        <taxon>Panicoideae</taxon>
        <taxon>Andropogonodae</taxon>
        <taxon>Paspaleae</taxon>
        <taxon>Paspalinae</taxon>
        <taxon>Paspalum</taxon>
    </lineage>
</organism>
<name>A0A9W7X9W4_9POAL</name>
<dbReference type="EMBL" id="MU629833">
    <property type="protein sequence ID" value="KAJ1255019.1"/>
    <property type="molecule type" value="Genomic_DNA"/>
</dbReference>
<dbReference type="InterPro" id="IPR004158">
    <property type="entry name" value="DUF247_pln"/>
</dbReference>